<dbReference type="STRING" id="1555241.A0A4P9X9C0"/>
<evidence type="ECO:0000256" key="5">
    <source>
        <dbReference type="ARBA" id="ARBA00023211"/>
    </source>
</evidence>
<dbReference type="SUPFAM" id="SSF55920">
    <property type="entry name" value="Creatinase/aminopeptidase"/>
    <property type="match status" value="1"/>
</dbReference>
<keyword evidence="9" id="KW-1185">Reference proteome</keyword>
<accession>A0A4P9X9C0</accession>
<dbReference type="InterPro" id="IPR029149">
    <property type="entry name" value="Creatin/AminoP/Spt16_N"/>
</dbReference>
<dbReference type="Pfam" id="PF05195">
    <property type="entry name" value="AMP_N"/>
    <property type="match status" value="1"/>
</dbReference>
<organism evidence="8 9">
    <name type="scientific">Caulochytrium protostelioides</name>
    <dbReference type="NCBI Taxonomy" id="1555241"/>
    <lineage>
        <taxon>Eukaryota</taxon>
        <taxon>Fungi</taxon>
        <taxon>Fungi incertae sedis</taxon>
        <taxon>Chytridiomycota</taxon>
        <taxon>Chytridiomycota incertae sedis</taxon>
        <taxon>Chytridiomycetes</taxon>
        <taxon>Caulochytriales</taxon>
        <taxon>Caulochytriaceae</taxon>
        <taxon>Caulochytrium</taxon>
    </lineage>
</organism>
<dbReference type="OrthoDB" id="4215474at2759"/>
<feature type="compositionally biased region" description="Low complexity" evidence="6">
    <location>
        <begin position="288"/>
        <end position="300"/>
    </location>
</feature>
<dbReference type="SMART" id="SM01011">
    <property type="entry name" value="AMP_N"/>
    <property type="match status" value="1"/>
</dbReference>
<keyword evidence="4" id="KW-0378">Hydrolase</keyword>
<evidence type="ECO:0000313" key="8">
    <source>
        <dbReference type="EMBL" id="RKP01601.1"/>
    </source>
</evidence>
<evidence type="ECO:0000256" key="3">
    <source>
        <dbReference type="ARBA" id="ARBA00022723"/>
    </source>
</evidence>
<dbReference type="InterPro" id="IPR007865">
    <property type="entry name" value="Aminopep_P_N"/>
</dbReference>
<reference evidence="9" key="1">
    <citation type="journal article" date="2018" name="Nat. Microbiol.">
        <title>Leveraging single-cell genomics to expand the fungal tree of life.</title>
        <authorList>
            <person name="Ahrendt S.R."/>
            <person name="Quandt C.A."/>
            <person name="Ciobanu D."/>
            <person name="Clum A."/>
            <person name="Salamov A."/>
            <person name="Andreopoulos B."/>
            <person name="Cheng J.F."/>
            <person name="Woyke T."/>
            <person name="Pelin A."/>
            <person name="Henrissat B."/>
            <person name="Reynolds N.K."/>
            <person name="Benny G.L."/>
            <person name="Smith M.E."/>
            <person name="James T.Y."/>
            <person name="Grigoriev I.V."/>
        </authorList>
    </citation>
    <scope>NUCLEOTIDE SEQUENCE [LARGE SCALE GENOMIC DNA]</scope>
    <source>
        <strain evidence="9">ATCC 52028</strain>
    </source>
</reference>
<dbReference type="PANTHER" id="PTHR43226:SF4">
    <property type="entry name" value="XAA-PRO AMINOPEPTIDASE 3"/>
    <property type="match status" value="1"/>
</dbReference>
<evidence type="ECO:0000256" key="1">
    <source>
        <dbReference type="ARBA" id="ARBA00001936"/>
    </source>
</evidence>
<proteinExistence type="inferred from homology"/>
<protein>
    <recommendedName>
        <fullName evidence="7">Aminopeptidase P N-terminal domain-containing protein</fullName>
    </recommendedName>
</protein>
<dbReference type="InterPro" id="IPR052433">
    <property type="entry name" value="X-Pro_dipept-like"/>
</dbReference>
<comment type="cofactor">
    <cofactor evidence="1">
        <name>Mn(2+)</name>
        <dbReference type="ChEBI" id="CHEBI:29035"/>
    </cofactor>
</comment>
<evidence type="ECO:0000256" key="2">
    <source>
        <dbReference type="ARBA" id="ARBA00008766"/>
    </source>
</evidence>
<dbReference type="GO" id="GO:0030145">
    <property type="term" value="F:manganese ion binding"/>
    <property type="evidence" value="ECO:0007669"/>
    <property type="project" value="InterPro"/>
</dbReference>
<dbReference type="InterPro" id="IPR036005">
    <property type="entry name" value="Creatinase/aminopeptidase-like"/>
</dbReference>
<evidence type="ECO:0000256" key="4">
    <source>
        <dbReference type="ARBA" id="ARBA00022801"/>
    </source>
</evidence>
<gene>
    <name evidence="8" type="ORF">CXG81DRAFT_25696</name>
</gene>
<dbReference type="Pfam" id="PF00557">
    <property type="entry name" value="Peptidase_M24"/>
    <property type="match status" value="2"/>
</dbReference>
<feature type="region of interest" description="Disordered" evidence="6">
    <location>
        <begin position="269"/>
        <end position="312"/>
    </location>
</feature>
<dbReference type="Proteomes" id="UP000274922">
    <property type="component" value="Unassembled WGS sequence"/>
</dbReference>
<dbReference type="GO" id="GO:0006508">
    <property type="term" value="P:proteolysis"/>
    <property type="evidence" value="ECO:0007669"/>
    <property type="project" value="TreeGrafter"/>
</dbReference>
<feature type="compositionally biased region" description="Pro residues" evidence="6">
    <location>
        <begin position="275"/>
        <end position="287"/>
    </location>
</feature>
<dbReference type="InterPro" id="IPR000994">
    <property type="entry name" value="Pept_M24"/>
</dbReference>
<keyword evidence="5" id="KW-0464">Manganese</keyword>
<dbReference type="SUPFAM" id="SSF53092">
    <property type="entry name" value="Creatinase/prolidase N-terminal domain"/>
    <property type="match status" value="1"/>
</dbReference>
<feature type="domain" description="Aminopeptidase P N-terminal" evidence="7">
    <location>
        <begin position="1"/>
        <end position="116"/>
    </location>
</feature>
<dbReference type="EMBL" id="ML014166">
    <property type="protein sequence ID" value="RKP01601.1"/>
    <property type="molecule type" value="Genomic_DNA"/>
</dbReference>
<keyword evidence="3" id="KW-0479">Metal-binding</keyword>
<dbReference type="Gene3D" id="3.90.230.10">
    <property type="entry name" value="Creatinase/methionine aminopeptidase superfamily"/>
    <property type="match status" value="1"/>
</dbReference>
<dbReference type="GO" id="GO:0005739">
    <property type="term" value="C:mitochondrion"/>
    <property type="evidence" value="ECO:0007669"/>
    <property type="project" value="TreeGrafter"/>
</dbReference>
<evidence type="ECO:0000259" key="7">
    <source>
        <dbReference type="SMART" id="SM01011"/>
    </source>
</evidence>
<evidence type="ECO:0000313" key="9">
    <source>
        <dbReference type="Proteomes" id="UP000274922"/>
    </source>
</evidence>
<sequence length="700" mass="73050">MDEYQRRRADLLRHLPPHSLVLLAGNARQYQSAGIWFPFYANTDLLYLTGWAERDAALVIRKIDDARHHMTLYVRPRRGEEGLGTVTRDVRDAAATDGAMARALPATPPATPPPAPLSKALLASTDPAVQAAVAALSEAERTALATPGADAALYAAGSGASGWEEPPLGLHAACAIYGADAACDITVGFEGAVRGEIGRLAQRLHALPPASSIDADRDHPKLLTDLPAQITPSFLTGHPLGHALSASPHGAGRVGSARQRSMPVPVLGQALEGATPPPPPPPPPPSMPTAAWAASSSSPSPSQPPLLPASAIAPLRPHLDRLRVRKSPAELILMRAAAQATVVAHNAVYANCRPEAGEGGVYAAWEAAMRQQALEPYVASAGAGVGASGAPPGDARPPVVVPPDATARSAYVPVVASGVHALTIHYTANDRPTLDTSGKGFVLLDAGARVHGYVCDVTRTWPGAVAADAAVPRDAGAAVRRAWTPAQRALYDVVLRVQLRAIAWLATGTAANAHDADRFDVPPAVQWALQQHRGSRRGLASTAPRPGTASLATLHEQCVAWIADELQALFNAQTSPAARAAHAAAAPARPSVFGERPVHAVTTSLVRQTVFPHFIGHFIGLDVHDAPTVSMNVPLGQGHVVTVEPGVYIPWGVSWAPPVFWGCGIRVEDVVALGAVVDGRRQIEVLTQGADKTYAASTPA</sequence>
<comment type="similarity">
    <text evidence="2">Belongs to the peptidase M24B family.</text>
</comment>
<dbReference type="GO" id="GO:0070006">
    <property type="term" value="F:metalloaminopeptidase activity"/>
    <property type="evidence" value="ECO:0007669"/>
    <property type="project" value="InterPro"/>
</dbReference>
<dbReference type="Gene3D" id="3.40.350.10">
    <property type="entry name" value="Creatinase/prolidase N-terminal domain"/>
    <property type="match status" value="1"/>
</dbReference>
<dbReference type="PANTHER" id="PTHR43226">
    <property type="entry name" value="XAA-PRO AMINOPEPTIDASE 3"/>
    <property type="match status" value="1"/>
</dbReference>
<dbReference type="AlphaFoldDB" id="A0A4P9X9C0"/>
<name>A0A4P9X9C0_9FUNG</name>
<evidence type="ECO:0000256" key="6">
    <source>
        <dbReference type="SAM" id="MobiDB-lite"/>
    </source>
</evidence>